<keyword evidence="5" id="KW-0460">Magnesium</keyword>
<evidence type="ECO:0000256" key="3">
    <source>
        <dbReference type="ARBA" id="ARBA00022723"/>
    </source>
</evidence>
<dbReference type="EMBL" id="CP067420">
    <property type="protein sequence ID" value="QQP90464.1"/>
    <property type="molecule type" value="Genomic_DNA"/>
</dbReference>
<gene>
    <name evidence="9" type="ORF">IGS68_04200</name>
</gene>
<dbReference type="Gene3D" id="3.90.79.10">
    <property type="entry name" value="Nucleoside Triphosphate Pyrophosphohydrolase"/>
    <property type="match status" value="1"/>
</dbReference>
<dbReference type="Pfam" id="PF00293">
    <property type="entry name" value="NUDIX"/>
    <property type="match status" value="1"/>
</dbReference>
<protein>
    <submittedName>
        <fullName evidence="9">CoA pyrophosphatase</fullName>
    </submittedName>
</protein>
<dbReference type="CDD" id="cd03426">
    <property type="entry name" value="NUDIX_CoAse_Nudt7"/>
    <property type="match status" value="1"/>
</dbReference>
<evidence type="ECO:0000259" key="8">
    <source>
        <dbReference type="PROSITE" id="PS51462"/>
    </source>
</evidence>
<evidence type="ECO:0000313" key="9">
    <source>
        <dbReference type="EMBL" id="QQP90464.1"/>
    </source>
</evidence>
<dbReference type="InterPro" id="IPR045121">
    <property type="entry name" value="CoAse"/>
</dbReference>
<keyword evidence="3" id="KW-0479">Metal-binding</keyword>
<evidence type="ECO:0000313" key="10">
    <source>
        <dbReference type="Proteomes" id="UP000595197"/>
    </source>
</evidence>
<keyword evidence="4" id="KW-0378">Hydrolase</keyword>
<proteinExistence type="predicted"/>
<sequence length="227" mass="24763">MEHGHILSSGASDEQGNGDLTVGDITKERIRSLIPRFAAAPGRTLGIRGDHDLNPGTGAPAQLRHAAVLVPLVERQGGMTVIFTQRTAHLAAHAGQISFPGGGMEPTDQDALACALRETSEEIGLAPERVEVAGRLDTYVTRTGFEITPVVGFVRPPFILNPDPFEVAEVFEVPLDFFLKPGAARKETRQFQGTERYFYVFPYEHRYIWGATAGMLVNLVDVLHGRC</sequence>
<evidence type="ECO:0000256" key="1">
    <source>
        <dbReference type="ARBA" id="ARBA00001936"/>
    </source>
</evidence>
<reference evidence="9" key="1">
    <citation type="submission" date="2021-02" db="EMBL/GenBank/DDBJ databases">
        <title>Skermanella TT6 skin isolate.</title>
        <authorList>
            <person name="Lee K."/>
            <person name="Ganzorig M."/>
        </authorList>
    </citation>
    <scope>NUCLEOTIDE SEQUENCE</scope>
    <source>
        <strain evidence="9">TT6</strain>
    </source>
</reference>
<keyword evidence="6" id="KW-0464">Manganese</keyword>
<evidence type="ECO:0000256" key="7">
    <source>
        <dbReference type="SAM" id="MobiDB-lite"/>
    </source>
</evidence>
<evidence type="ECO:0000256" key="5">
    <source>
        <dbReference type="ARBA" id="ARBA00022842"/>
    </source>
</evidence>
<dbReference type="NCBIfam" id="NF007980">
    <property type="entry name" value="PRK10707.1"/>
    <property type="match status" value="1"/>
</dbReference>
<keyword evidence="10" id="KW-1185">Reference proteome</keyword>
<comment type="cofactor">
    <cofactor evidence="2">
        <name>Mg(2+)</name>
        <dbReference type="ChEBI" id="CHEBI:18420"/>
    </cofactor>
</comment>
<dbReference type="PANTHER" id="PTHR12992:SF11">
    <property type="entry name" value="MITOCHONDRIAL COENZYME A DIPHOSPHATASE NUDT8"/>
    <property type="match status" value="1"/>
</dbReference>
<dbReference type="PROSITE" id="PS51462">
    <property type="entry name" value="NUDIX"/>
    <property type="match status" value="1"/>
</dbReference>
<dbReference type="Proteomes" id="UP000595197">
    <property type="component" value="Chromosome"/>
</dbReference>
<feature type="region of interest" description="Disordered" evidence="7">
    <location>
        <begin position="1"/>
        <end position="21"/>
    </location>
</feature>
<dbReference type="SUPFAM" id="SSF55811">
    <property type="entry name" value="Nudix"/>
    <property type="match status" value="1"/>
</dbReference>
<evidence type="ECO:0000256" key="4">
    <source>
        <dbReference type="ARBA" id="ARBA00022801"/>
    </source>
</evidence>
<feature type="domain" description="Nudix hydrolase" evidence="8">
    <location>
        <begin position="63"/>
        <end position="195"/>
    </location>
</feature>
<name>A0ABX7B7W8_9PROT</name>
<dbReference type="InterPro" id="IPR015797">
    <property type="entry name" value="NUDIX_hydrolase-like_dom_sf"/>
</dbReference>
<dbReference type="InterPro" id="IPR000086">
    <property type="entry name" value="NUDIX_hydrolase_dom"/>
</dbReference>
<dbReference type="PANTHER" id="PTHR12992">
    <property type="entry name" value="NUDIX HYDROLASE"/>
    <property type="match status" value="1"/>
</dbReference>
<evidence type="ECO:0000256" key="2">
    <source>
        <dbReference type="ARBA" id="ARBA00001946"/>
    </source>
</evidence>
<evidence type="ECO:0000256" key="6">
    <source>
        <dbReference type="ARBA" id="ARBA00023211"/>
    </source>
</evidence>
<comment type="cofactor">
    <cofactor evidence="1">
        <name>Mn(2+)</name>
        <dbReference type="ChEBI" id="CHEBI:29035"/>
    </cofactor>
</comment>
<organism evidence="9 10">
    <name type="scientific">Skermanella cutis</name>
    <dbReference type="NCBI Taxonomy" id="2775420"/>
    <lineage>
        <taxon>Bacteria</taxon>
        <taxon>Pseudomonadati</taxon>
        <taxon>Pseudomonadota</taxon>
        <taxon>Alphaproteobacteria</taxon>
        <taxon>Rhodospirillales</taxon>
        <taxon>Azospirillaceae</taxon>
        <taxon>Skermanella</taxon>
    </lineage>
</organism>
<accession>A0ABX7B7W8</accession>
<dbReference type="RefSeq" id="WP_201077565.1">
    <property type="nucleotide sequence ID" value="NZ_CP067420.1"/>
</dbReference>